<protein>
    <submittedName>
        <fullName evidence="2">Uncharacterized protein</fullName>
    </submittedName>
</protein>
<evidence type="ECO:0000256" key="1">
    <source>
        <dbReference type="SAM" id="MobiDB-lite"/>
    </source>
</evidence>
<sequence>MLKKVKQERVEKQSCQLDQQQNKPRFKEGDSKMDCPIKDSENSELKTNTNIYNLQYQKVMEQIKQIYQEQSTAQANKNMAKVEQGKLKKDKIESKIVSKTRKKQVQEKPVNQAKVNTKQQLEEQKDRLQMKFTQITTNFLNKLKSEFEKVEMDLQALLNN</sequence>
<evidence type="ECO:0000313" key="2">
    <source>
        <dbReference type="EMBL" id="CAD8136106.1"/>
    </source>
</evidence>
<dbReference type="OrthoDB" id="302440at2759"/>
<dbReference type="AlphaFoldDB" id="A0A8S1S772"/>
<evidence type="ECO:0000313" key="3">
    <source>
        <dbReference type="Proteomes" id="UP000683925"/>
    </source>
</evidence>
<dbReference type="OMA" id="CELKTNT"/>
<reference evidence="2" key="1">
    <citation type="submission" date="2021-01" db="EMBL/GenBank/DDBJ databases">
        <authorList>
            <consortium name="Genoscope - CEA"/>
            <person name="William W."/>
        </authorList>
    </citation>
    <scope>NUCLEOTIDE SEQUENCE</scope>
</reference>
<organism evidence="2 3">
    <name type="scientific">Paramecium octaurelia</name>
    <dbReference type="NCBI Taxonomy" id="43137"/>
    <lineage>
        <taxon>Eukaryota</taxon>
        <taxon>Sar</taxon>
        <taxon>Alveolata</taxon>
        <taxon>Ciliophora</taxon>
        <taxon>Intramacronucleata</taxon>
        <taxon>Oligohymenophorea</taxon>
        <taxon>Peniculida</taxon>
        <taxon>Parameciidae</taxon>
        <taxon>Paramecium</taxon>
    </lineage>
</organism>
<feature type="region of interest" description="Disordered" evidence="1">
    <location>
        <begin position="1"/>
        <end position="41"/>
    </location>
</feature>
<accession>A0A8S1S772</accession>
<feature type="compositionally biased region" description="Polar residues" evidence="1">
    <location>
        <begin position="13"/>
        <end position="23"/>
    </location>
</feature>
<dbReference type="Proteomes" id="UP000683925">
    <property type="component" value="Unassembled WGS sequence"/>
</dbReference>
<dbReference type="EMBL" id="CAJJDP010000006">
    <property type="protein sequence ID" value="CAD8136106.1"/>
    <property type="molecule type" value="Genomic_DNA"/>
</dbReference>
<feature type="compositionally biased region" description="Basic and acidic residues" evidence="1">
    <location>
        <begin position="25"/>
        <end position="41"/>
    </location>
</feature>
<keyword evidence="3" id="KW-1185">Reference proteome</keyword>
<name>A0A8S1S772_PAROT</name>
<feature type="region of interest" description="Disordered" evidence="1">
    <location>
        <begin position="93"/>
        <end position="121"/>
    </location>
</feature>
<feature type="compositionally biased region" description="Basic and acidic residues" evidence="1">
    <location>
        <begin position="1"/>
        <end position="12"/>
    </location>
</feature>
<comment type="caution">
    <text evidence="2">The sequence shown here is derived from an EMBL/GenBank/DDBJ whole genome shotgun (WGS) entry which is preliminary data.</text>
</comment>
<gene>
    <name evidence="2" type="ORF">POCTA_138.1.T0070206</name>
</gene>
<proteinExistence type="predicted"/>